<dbReference type="InterPro" id="IPR014710">
    <property type="entry name" value="RmlC-like_jellyroll"/>
</dbReference>
<dbReference type="PANTHER" id="PTHR43280:SF34">
    <property type="entry name" value="ARAC-FAMILY TRANSCRIPTIONAL REGULATOR"/>
    <property type="match status" value="1"/>
</dbReference>
<dbReference type="Gene3D" id="2.60.120.10">
    <property type="entry name" value="Jelly Rolls"/>
    <property type="match status" value="1"/>
</dbReference>
<name>A0A7X3CMS4_9BACL</name>
<dbReference type="InterPro" id="IPR009057">
    <property type="entry name" value="Homeodomain-like_sf"/>
</dbReference>
<comment type="caution">
    <text evidence="5">The sequence shown here is derived from an EMBL/GenBank/DDBJ whole genome shotgun (WGS) entry which is preliminary data.</text>
</comment>
<dbReference type="EMBL" id="WNZW01000002">
    <property type="protein sequence ID" value="MUG45119.1"/>
    <property type="molecule type" value="Genomic_DNA"/>
</dbReference>
<dbReference type="Pfam" id="PF02311">
    <property type="entry name" value="AraC_binding"/>
    <property type="match status" value="1"/>
</dbReference>
<protein>
    <submittedName>
        <fullName evidence="5">Helix-turn-helix domain-containing protein</fullName>
    </submittedName>
</protein>
<feature type="domain" description="HTH araC/xylS-type" evidence="4">
    <location>
        <begin position="186"/>
        <end position="283"/>
    </location>
</feature>
<dbReference type="RefSeq" id="WP_155610489.1">
    <property type="nucleotide sequence ID" value="NZ_WNZW01000002.1"/>
</dbReference>
<dbReference type="PANTHER" id="PTHR43280">
    <property type="entry name" value="ARAC-FAMILY TRANSCRIPTIONAL REGULATOR"/>
    <property type="match status" value="1"/>
</dbReference>
<dbReference type="GO" id="GO:0003700">
    <property type="term" value="F:DNA-binding transcription factor activity"/>
    <property type="evidence" value="ECO:0007669"/>
    <property type="project" value="InterPro"/>
</dbReference>
<dbReference type="GO" id="GO:0043565">
    <property type="term" value="F:sequence-specific DNA binding"/>
    <property type="evidence" value="ECO:0007669"/>
    <property type="project" value="InterPro"/>
</dbReference>
<sequence length="283" mass="32403">MEAGRQRKFHYAAVDSSFFYHHARDEQPNPLDYKLHYEKGYEIFMFINGAGSFTIEGSKYDLEPYSILMMNSNELHVVNIAENLPYERIVLSMDANFLPPFMAGGIDFFRTIKFRKLGEDNQLSAEIVRASGLLELFGKLRQALEQRSTEHEMVAKCIIVQILSAINDLAKADLPSSSKLGDDKVRAVLEYINANLEEQLTLDALSERFFVTKYHLCRIFKETTGFTIKQYITYKRIHLADQLMMQGFTPTQACFMSGFNGYSSFFKAYRKLTGGTPRSGKPQ</sequence>
<dbReference type="Pfam" id="PF12833">
    <property type="entry name" value="HTH_18"/>
    <property type="match status" value="1"/>
</dbReference>
<organism evidence="5 6">
    <name type="scientific">Paenibacillus woosongensis</name>
    <dbReference type="NCBI Taxonomy" id="307580"/>
    <lineage>
        <taxon>Bacteria</taxon>
        <taxon>Bacillati</taxon>
        <taxon>Bacillota</taxon>
        <taxon>Bacilli</taxon>
        <taxon>Bacillales</taxon>
        <taxon>Paenibacillaceae</taxon>
        <taxon>Paenibacillus</taxon>
    </lineage>
</organism>
<dbReference type="InterPro" id="IPR037923">
    <property type="entry name" value="HTH-like"/>
</dbReference>
<evidence type="ECO:0000256" key="2">
    <source>
        <dbReference type="ARBA" id="ARBA00023125"/>
    </source>
</evidence>
<evidence type="ECO:0000313" key="6">
    <source>
        <dbReference type="Proteomes" id="UP000447876"/>
    </source>
</evidence>
<dbReference type="Proteomes" id="UP000447876">
    <property type="component" value="Unassembled WGS sequence"/>
</dbReference>
<dbReference type="AlphaFoldDB" id="A0A7X3CMS4"/>
<keyword evidence="1" id="KW-0805">Transcription regulation</keyword>
<evidence type="ECO:0000256" key="1">
    <source>
        <dbReference type="ARBA" id="ARBA00023015"/>
    </source>
</evidence>
<dbReference type="PROSITE" id="PS01124">
    <property type="entry name" value="HTH_ARAC_FAMILY_2"/>
    <property type="match status" value="1"/>
</dbReference>
<keyword evidence="3" id="KW-0804">Transcription</keyword>
<gene>
    <name evidence="5" type="ORF">GNP95_08930</name>
</gene>
<evidence type="ECO:0000313" key="5">
    <source>
        <dbReference type="EMBL" id="MUG45119.1"/>
    </source>
</evidence>
<reference evidence="5 6" key="1">
    <citation type="submission" date="2019-11" db="EMBL/GenBank/DDBJ databases">
        <title>Draft genome sequences of five Paenibacillus species of dairy origin.</title>
        <authorList>
            <person name="Olajide A.M."/>
            <person name="Chen S."/>
            <person name="Lapointe G."/>
        </authorList>
    </citation>
    <scope>NUCLEOTIDE SEQUENCE [LARGE SCALE GENOMIC DNA]</scope>
    <source>
        <strain evidence="5 6">12CR55</strain>
    </source>
</reference>
<keyword evidence="2" id="KW-0238">DNA-binding</keyword>
<dbReference type="InterPro" id="IPR003313">
    <property type="entry name" value="AraC-bd"/>
</dbReference>
<dbReference type="InterPro" id="IPR018060">
    <property type="entry name" value="HTH_AraC"/>
</dbReference>
<dbReference type="SUPFAM" id="SSF46689">
    <property type="entry name" value="Homeodomain-like"/>
    <property type="match status" value="2"/>
</dbReference>
<evidence type="ECO:0000256" key="3">
    <source>
        <dbReference type="ARBA" id="ARBA00023163"/>
    </source>
</evidence>
<dbReference type="SMART" id="SM00342">
    <property type="entry name" value="HTH_ARAC"/>
    <property type="match status" value="1"/>
</dbReference>
<dbReference type="SUPFAM" id="SSF51215">
    <property type="entry name" value="Regulatory protein AraC"/>
    <property type="match status" value="1"/>
</dbReference>
<dbReference type="Gene3D" id="1.10.10.60">
    <property type="entry name" value="Homeodomain-like"/>
    <property type="match status" value="2"/>
</dbReference>
<dbReference type="OrthoDB" id="9774814at2"/>
<accession>A0A7X3CMS4</accession>
<proteinExistence type="predicted"/>
<evidence type="ECO:0000259" key="4">
    <source>
        <dbReference type="PROSITE" id="PS01124"/>
    </source>
</evidence>